<evidence type="ECO:0000256" key="7">
    <source>
        <dbReference type="ARBA" id="ARBA00022786"/>
    </source>
</evidence>
<dbReference type="OMA" id="PYAYYMD"/>
<keyword evidence="4" id="KW-0479">Metal-binding</keyword>
<dbReference type="AlphaFoldDB" id="A0A1S0U167"/>
<dbReference type="CDD" id="cd20344">
    <property type="entry name" value="BRcat_RBR_TRIAD1"/>
    <property type="match status" value="1"/>
</dbReference>
<dbReference type="Pfam" id="PF26000">
    <property type="entry name" value="UBA_ARIH2_N"/>
    <property type="match status" value="1"/>
</dbReference>
<dbReference type="OrthoDB" id="10009520at2759"/>
<keyword evidence="8" id="KW-0862">Zinc</keyword>
<dbReference type="GO" id="GO:0008270">
    <property type="term" value="F:zinc ion binding"/>
    <property type="evidence" value="ECO:0007669"/>
    <property type="project" value="UniProtKB-KW"/>
</dbReference>
<keyword evidence="6" id="KW-0863">Zinc-finger</keyword>
<gene>
    <name evidence="10" type="ORF">LOAG_04897</name>
</gene>
<dbReference type="SMART" id="SM00647">
    <property type="entry name" value="IBR"/>
    <property type="match status" value="1"/>
</dbReference>
<dbReference type="FunCoup" id="A0A1S0U167">
    <property type="interactions" value="2549"/>
</dbReference>
<keyword evidence="5" id="KW-0677">Repeat</keyword>
<proteinExistence type="predicted"/>
<evidence type="ECO:0000259" key="9">
    <source>
        <dbReference type="PROSITE" id="PS51873"/>
    </source>
</evidence>
<reference evidence="10" key="1">
    <citation type="submission" date="2012-04" db="EMBL/GenBank/DDBJ databases">
        <title>The Genome Sequence of Loa loa.</title>
        <authorList>
            <consortium name="The Broad Institute Genome Sequencing Platform"/>
            <consortium name="Broad Institute Genome Sequencing Center for Infectious Disease"/>
            <person name="Nutman T.B."/>
            <person name="Fink D.L."/>
            <person name="Russ C."/>
            <person name="Young S."/>
            <person name="Zeng Q."/>
            <person name="Gargeya S."/>
            <person name="Alvarado L."/>
            <person name="Berlin A."/>
            <person name="Chapman S.B."/>
            <person name="Chen Z."/>
            <person name="Freedman E."/>
            <person name="Gellesch M."/>
            <person name="Goldberg J."/>
            <person name="Griggs A."/>
            <person name="Gujja S."/>
            <person name="Heilman E.R."/>
            <person name="Heiman D."/>
            <person name="Howarth C."/>
            <person name="Mehta T."/>
            <person name="Neiman D."/>
            <person name="Pearson M."/>
            <person name="Roberts A."/>
            <person name="Saif S."/>
            <person name="Shea T."/>
            <person name="Shenoy N."/>
            <person name="Sisk P."/>
            <person name="Stolte C."/>
            <person name="Sykes S."/>
            <person name="White J."/>
            <person name="Yandava C."/>
            <person name="Haas B."/>
            <person name="Henn M.R."/>
            <person name="Nusbaum C."/>
            <person name="Birren B."/>
        </authorList>
    </citation>
    <scope>NUCLEOTIDE SEQUENCE [LARGE SCALE GENOMIC DNA]</scope>
</reference>
<comment type="catalytic activity">
    <reaction evidence="1">
        <text>[E2 ubiquitin-conjugating enzyme]-S-ubiquitinyl-L-cysteine + [acceptor protein]-L-lysine = [E2 ubiquitin-conjugating enzyme]-L-cysteine + [acceptor protein]-N(6)-ubiquitinyl-L-lysine.</text>
        <dbReference type="EC" id="2.3.2.31"/>
    </reaction>
</comment>
<dbReference type="Pfam" id="PF19422">
    <property type="entry name" value="Ariadne"/>
    <property type="match status" value="1"/>
</dbReference>
<dbReference type="EMBL" id="JH712102">
    <property type="protein sequence ID" value="EFO23587.2"/>
    <property type="molecule type" value="Genomic_DNA"/>
</dbReference>
<dbReference type="GO" id="GO:0016567">
    <property type="term" value="P:protein ubiquitination"/>
    <property type="evidence" value="ECO:0007669"/>
    <property type="project" value="InterPro"/>
</dbReference>
<evidence type="ECO:0000256" key="3">
    <source>
        <dbReference type="ARBA" id="ARBA00022679"/>
    </source>
</evidence>
<dbReference type="Gene3D" id="1.20.120.1750">
    <property type="match status" value="2"/>
</dbReference>
<feature type="domain" description="RING-type" evidence="9">
    <location>
        <begin position="114"/>
        <end position="352"/>
    </location>
</feature>
<dbReference type="GeneID" id="9942302"/>
<dbReference type="GO" id="GO:0061630">
    <property type="term" value="F:ubiquitin protein ligase activity"/>
    <property type="evidence" value="ECO:0007669"/>
    <property type="project" value="UniProtKB-EC"/>
</dbReference>
<dbReference type="InterPro" id="IPR044066">
    <property type="entry name" value="TRIAD_supradom"/>
</dbReference>
<dbReference type="RefSeq" id="XP_020302983.1">
    <property type="nucleotide sequence ID" value="XM_020446708.1"/>
</dbReference>
<dbReference type="Gene3D" id="3.30.40.10">
    <property type="entry name" value="Zinc/RING finger domain, C3HC4 (zinc finger)"/>
    <property type="match status" value="1"/>
</dbReference>
<keyword evidence="7" id="KW-0833">Ubl conjugation pathway</keyword>
<dbReference type="InterPro" id="IPR047555">
    <property type="entry name" value="BRcat_RBR_TRIAD1"/>
</dbReference>
<dbReference type="InterPro" id="IPR045840">
    <property type="entry name" value="Ariadne"/>
</dbReference>
<dbReference type="PROSITE" id="PS51873">
    <property type="entry name" value="TRIAD"/>
    <property type="match status" value="1"/>
</dbReference>
<dbReference type="Pfam" id="PF01485">
    <property type="entry name" value="IBR"/>
    <property type="match status" value="1"/>
</dbReference>
<dbReference type="InParanoid" id="A0A1S0U167"/>
<dbReference type="EC" id="2.3.2.31" evidence="2"/>
<evidence type="ECO:0000256" key="6">
    <source>
        <dbReference type="ARBA" id="ARBA00022771"/>
    </source>
</evidence>
<accession>A0A1S0U167</accession>
<evidence type="ECO:0000256" key="4">
    <source>
        <dbReference type="ARBA" id="ARBA00022723"/>
    </source>
</evidence>
<keyword evidence="3" id="KW-0808">Transferase</keyword>
<evidence type="ECO:0000256" key="8">
    <source>
        <dbReference type="ARBA" id="ARBA00022833"/>
    </source>
</evidence>
<protein>
    <recommendedName>
        <fullName evidence="2">RBR-type E3 ubiquitin transferase</fullName>
        <ecNumber evidence="2">2.3.2.31</ecNumber>
    </recommendedName>
</protein>
<sequence length="465" mass="54056">MECGDTPADSPSLSDDEADYDYDDFYCNGENCTMEMFEKEDPEHIEYACLKVPEVEHLLEETVNHVVSTLNVSSSLAKLLLYFYKWDDSTLIKLYSVDPCKILVDCFVCTGSSEQQSDAISCVVCTRLRGECTKMYALDCGHSFCSVCWLKYIETQLCNGLSITIGCMASGCTLICLEDFVLRILNERTEIKDKYARLMFKNCVESHSQLRFCPGVDCHVVIKAQCQKAKKVTCTSCRISFCFQCGCDYHAPTSCETIRKWLTKCADDSETANYISAHTKDCPNCHSCIEKKRWVQSYAVRQVQASLLLDVLWSRYKENPSIAQEANHVKARRALEKYLHYYERYENHHKSLKLEEDLRNCIMKKIDEKVNGHEGTWIDWQYLHRAATLLTKCRYTLQYTYPYAYYMENGPRKQLFEYQQAQLEKEIEELSWKVERAESTERGDLETQMHVAECKRRTLLQDFFD</sequence>
<evidence type="ECO:0000313" key="10">
    <source>
        <dbReference type="EMBL" id="EFO23587.2"/>
    </source>
</evidence>
<name>A0A1S0U167_LOALO</name>
<dbReference type="InterPro" id="IPR002867">
    <property type="entry name" value="IBR_dom"/>
</dbReference>
<dbReference type="PANTHER" id="PTHR11685">
    <property type="entry name" value="RBR FAMILY RING FINGER AND IBR DOMAIN-CONTAINING"/>
    <property type="match status" value="1"/>
</dbReference>
<dbReference type="SUPFAM" id="SSF57850">
    <property type="entry name" value="RING/U-box"/>
    <property type="match status" value="2"/>
</dbReference>
<evidence type="ECO:0000256" key="5">
    <source>
        <dbReference type="ARBA" id="ARBA00022737"/>
    </source>
</evidence>
<dbReference type="CTD" id="9942302"/>
<dbReference type="KEGG" id="loa:LOAG_04897"/>
<evidence type="ECO:0000256" key="2">
    <source>
        <dbReference type="ARBA" id="ARBA00012251"/>
    </source>
</evidence>
<organism evidence="10">
    <name type="scientific">Loa loa</name>
    <name type="common">Eye worm</name>
    <name type="synonym">Filaria loa</name>
    <dbReference type="NCBI Taxonomy" id="7209"/>
    <lineage>
        <taxon>Eukaryota</taxon>
        <taxon>Metazoa</taxon>
        <taxon>Ecdysozoa</taxon>
        <taxon>Nematoda</taxon>
        <taxon>Chromadorea</taxon>
        <taxon>Rhabditida</taxon>
        <taxon>Spirurina</taxon>
        <taxon>Spiruromorpha</taxon>
        <taxon>Filarioidea</taxon>
        <taxon>Onchocercidae</taxon>
        <taxon>Loa</taxon>
    </lineage>
</organism>
<dbReference type="InterPro" id="IPR031127">
    <property type="entry name" value="E3_UB_ligase_RBR"/>
</dbReference>
<evidence type="ECO:0000256" key="1">
    <source>
        <dbReference type="ARBA" id="ARBA00001798"/>
    </source>
</evidence>
<dbReference type="InterPro" id="IPR013083">
    <property type="entry name" value="Znf_RING/FYVE/PHD"/>
</dbReference>